<keyword evidence="3" id="KW-1185">Reference proteome</keyword>
<feature type="transmembrane region" description="Helical" evidence="1">
    <location>
        <begin position="63"/>
        <end position="84"/>
    </location>
</feature>
<feature type="transmembrane region" description="Helical" evidence="1">
    <location>
        <begin position="152"/>
        <end position="169"/>
    </location>
</feature>
<keyword evidence="1" id="KW-0472">Membrane</keyword>
<evidence type="ECO:0000313" key="2">
    <source>
        <dbReference type="EMBL" id="MCR2834144.1"/>
    </source>
</evidence>
<sequence>MTASALTATAPYAARPRNAGFDIGPATRAIITAAAIAMSAACLFALMRFALGLAPAHPAMRNIAVVLHVVTVLPAVPLGAYLLLSRKGTPRHRQLGKLWVGLMVVTALAITFIRGGTDFSWIHIFVPLTLHGAWKTIVTARAGKIAEHKRHLVGMYLGALMIPGIFSFLPDRMMGTWLFG</sequence>
<proteinExistence type="predicted"/>
<gene>
    <name evidence="2" type="ORF">NSO95_09335</name>
</gene>
<evidence type="ECO:0000313" key="3">
    <source>
        <dbReference type="Proteomes" id="UP001206067"/>
    </source>
</evidence>
<evidence type="ECO:0000256" key="1">
    <source>
        <dbReference type="SAM" id="Phobius"/>
    </source>
</evidence>
<organism evidence="2 3">
    <name type="scientific">Parerythrobacter lacustris</name>
    <dbReference type="NCBI Taxonomy" id="2969984"/>
    <lineage>
        <taxon>Bacteria</taxon>
        <taxon>Pseudomonadati</taxon>
        <taxon>Pseudomonadota</taxon>
        <taxon>Alphaproteobacteria</taxon>
        <taxon>Sphingomonadales</taxon>
        <taxon>Erythrobacteraceae</taxon>
        <taxon>Parerythrobacter</taxon>
    </lineage>
</organism>
<protein>
    <submittedName>
        <fullName evidence="2">DUF2306 domain-containing protein</fullName>
    </submittedName>
</protein>
<comment type="caution">
    <text evidence="2">The sequence shown here is derived from an EMBL/GenBank/DDBJ whole genome shotgun (WGS) entry which is preliminary data.</text>
</comment>
<feature type="transmembrane region" description="Helical" evidence="1">
    <location>
        <begin position="119"/>
        <end position="140"/>
    </location>
</feature>
<feature type="transmembrane region" description="Helical" evidence="1">
    <location>
        <begin position="29"/>
        <end position="51"/>
    </location>
</feature>
<accession>A0ABT1XR54</accession>
<dbReference type="Proteomes" id="UP001206067">
    <property type="component" value="Unassembled WGS sequence"/>
</dbReference>
<dbReference type="RefSeq" id="WP_257595948.1">
    <property type="nucleotide sequence ID" value="NZ_JANKHH010000005.1"/>
</dbReference>
<name>A0ABT1XR54_9SPHN</name>
<reference evidence="2 3" key="1">
    <citation type="submission" date="2022-08" db="EMBL/GenBank/DDBJ databases">
        <title>Polyphasic taxonomy analysis of Qipengyuania sp.RS5-5.</title>
        <authorList>
            <person name="Xamxidin M."/>
            <person name="Wu M."/>
        </authorList>
    </citation>
    <scope>NUCLEOTIDE SEQUENCE [LARGE SCALE GENOMIC DNA]</scope>
    <source>
        <strain evidence="2 3">RS5-5</strain>
    </source>
</reference>
<keyword evidence="1" id="KW-0812">Transmembrane</keyword>
<dbReference type="EMBL" id="JANKHH010000005">
    <property type="protein sequence ID" value="MCR2834144.1"/>
    <property type="molecule type" value="Genomic_DNA"/>
</dbReference>
<keyword evidence="1" id="KW-1133">Transmembrane helix</keyword>
<feature type="transmembrane region" description="Helical" evidence="1">
    <location>
        <begin position="96"/>
        <end position="113"/>
    </location>
</feature>